<keyword evidence="1" id="KW-0472">Membrane</keyword>
<proteinExistence type="predicted"/>
<dbReference type="EnsemblMetazoa" id="CapteT198818">
    <property type="protein sequence ID" value="CapteP198818"/>
    <property type="gene ID" value="CapteG198818"/>
</dbReference>
<name>R7UQD1_CAPTE</name>
<organism evidence="2">
    <name type="scientific">Capitella teleta</name>
    <name type="common">Polychaete worm</name>
    <dbReference type="NCBI Taxonomy" id="283909"/>
    <lineage>
        <taxon>Eukaryota</taxon>
        <taxon>Metazoa</taxon>
        <taxon>Spiralia</taxon>
        <taxon>Lophotrochozoa</taxon>
        <taxon>Annelida</taxon>
        <taxon>Polychaeta</taxon>
        <taxon>Sedentaria</taxon>
        <taxon>Scolecida</taxon>
        <taxon>Capitellidae</taxon>
        <taxon>Capitella</taxon>
    </lineage>
</organism>
<dbReference type="AlphaFoldDB" id="R7UQD1"/>
<keyword evidence="1" id="KW-1133">Transmembrane helix</keyword>
<keyword evidence="4" id="KW-1185">Reference proteome</keyword>
<reference evidence="2 4" key="2">
    <citation type="journal article" date="2013" name="Nature">
        <title>Insights into bilaterian evolution from three spiralian genomes.</title>
        <authorList>
            <person name="Simakov O."/>
            <person name="Marletaz F."/>
            <person name="Cho S.J."/>
            <person name="Edsinger-Gonzales E."/>
            <person name="Havlak P."/>
            <person name="Hellsten U."/>
            <person name="Kuo D.H."/>
            <person name="Larsson T."/>
            <person name="Lv J."/>
            <person name="Arendt D."/>
            <person name="Savage R."/>
            <person name="Osoegawa K."/>
            <person name="de Jong P."/>
            <person name="Grimwood J."/>
            <person name="Chapman J.A."/>
            <person name="Shapiro H."/>
            <person name="Aerts A."/>
            <person name="Otillar R.P."/>
            <person name="Terry A.Y."/>
            <person name="Boore J.L."/>
            <person name="Grigoriev I.V."/>
            <person name="Lindberg D.R."/>
            <person name="Seaver E.C."/>
            <person name="Weisblat D.A."/>
            <person name="Putnam N.H."/>
            <person name="Rokhsar D.S."/>
        </authorList>
    </citation>
    <scope>NUCLEOTIDE SEQUENCE</scope>
    <source>
        <strain evidence="2 4">I ESC-2004</strain>
    </source>
</reference>
<evidence type="ECO:0000313" key="2">
    <source>
        <dbReference type="EMBL" id="ELU08405.1"/>
    </source>
</evidence>
<dbReference type="EMBL" id="AMQN01042403">
    <property type="status" value="NOT_ANNOTATED_CDS"/>
    <property type="molecule type" value="Genomic_DNA"/>
</dbReference>
<evidence type="ECO:0000313" key="3">
    <source>
        <dbReference type="EnsemblMetazoa" id="CapteP198818"/>
    </source>
</evidence>
<dbReference type="EMBL" id="KB299134">
    <property type="protein sequence ID" value="ELU08405.1"/>
    <property type="molecule type" value="Genomic_DNA"/>
</dbReference>
<reference evidence="4" key="1">
    <citation type="submission" date="2012-12" db="EMBL/GenBank/DDBJ databases">
        <authorList>
            <person name="Hellsten U."/>
            <person name="Grimwood J."/>
            <person name="Chapman J.A."/>
            <person name="Shapiro H."/>
            <person name="Aerts A."/>
            <person name="Otillar R.P."/>
            <person name="Terry A.Y."/>
            <person name="Boore J.L."/>
            <person name="Simakov O."/>
            <person name="Marletaz F."/>
            <person name="Cho S.-J."/>
            <person name="Edsinger-Gonzales E."/>
            <person name="Havlak P."/>
            <person name="Kuo D.-H."/>
            <person name="Larsson T."/>
            <person name="Lv J."/>
            <person name="Arendt D."/>
            <person name="Savage R."/>
            <person name="Osoegawa K."/>
            <person name="de Jong P."/>
            <person name="Lindberg D.R."/>
            <person name="Seaver E.C."/>
            <person name="Weisblat D.A."/>
            <person name="Putnam N.H."/>
            <person name="Grigoriev I.V."/>
            <person name="Rokhsar D.S."/>
        </authorList>
    </citation>
    <scope>NUCLEOTIDE SEQUENCE</scope>
    <source>
        <strain evidence="4">I ESC-2004</strain>
    </source>
</reference>
<evidence type="ECO:0000256" key="1">
    <source>
        <dbReference type="SAM" id="Phobius"/>
    </source>
</evidence>
<dbReference type="HOGENOM" id="CLU_2266258_0_0_1"/>
<keyword evidence="1" id="KW-0812">Transmembrane</keyword>
<feature type="transmembrane region" description="Helical" evidence="1">
    <location>
        <begin position="31"/>
        <end position="49"/>
    </location>
</feature>
<gene>
    <name evidence="2" type="ORF">CAPTEDRAFT_198818</name>
</gene>
<protein>
    <submittedName>
        <fullName evidence="2 3">Uncharacterized protein</fullName>
    </submittedName>
</protein>
<reference evidence="3" key="3">
    <citation type="submission" date="2015-06" db="UniProtKB">
        <authorList>
            <consortium name="EnsemblMetazoa"/>
        </authorList>
    </citation>
    <scope>IDENTIFICATION</scope>
</reference>
<evidence type="ECO:0000313" key="4">
    <source>
        <dbReference type="Proteomes" id="UP000014760"/>
    </source>
</evidence>
<dbReference type="Proteomes" id="UP000014760">
    <property type="component" value="Unassembled WGS sequence"/>
</dbReference>
<accession>R7UQD1</accession>
<sequence length="103" mass="11477">MSQLSDVRQHHTQSADNEVLFTIADFIMQKLSVIVFLALFVCGLQAAAIEAPEQHKQLVHVMHQLTGRDVCYNCATELKKADRIICCQLSELVCPKSAIDGCF</sequence>